<dbReference type="AlphaFoldDB" id="K3WZ91"/>
<comment type="caution">
    <text evidence="1">Lacks conserved residue(s) required for the propagation of feature annotation.</text>
</comment>
<keyword evidence="1" id="KW-1015">Disulfide bond</keyword>
<organism evidence="5 6">
    <name type="scientific">Globisporangium ultimum (strain ATCC 200006 / CBS 805.95 / DAOM BR144)</name>
    <name type="common">Pythium ultimum</name>
    <dbReference type="NCBI Taxonomy" id="431595"/>
    <lineage>
        <taxon>Eukaryota</taxon>
        <taxon>Sar</taxon>
        <taxon>Stramenopiles</taxon>
        <taxon>Oomycota</taxon>
        <taxon>Peronosporomycetes</taxon>
        <taxon>Pythiales</taxon>
        <taxon>Pythiaceae</taxon>
        <taxon>Globisporangium</taxon>
    </lineage>
</organism>
<feature type="signal peptide" evidence="3">
    <location>
        <begin position="1"/>
        <end position="19"/>
    </location>
</feature>
<dbReference type="VEuPathDB" id="FungiDB:PYU1_G010270"/>
<evidence type="ECO:0000256" key="3">
    <source>
        <dbReference type="SAM" id="SignalP"/>
    </source>
</evidence>
<feature type="region of interest" description="Disordered" evidence="2">
    <location>
        <begin position="285"/>
        <end position="312"/>
    </location>
</feature>
<reference evidence="5" key="3">
    <citation type="submission" date="2015-02" db="UniProtKB">
        <authorList>
            <consortium name="EnsemblProtists"/>
        </authorList>
    </citation>
    <scope>IDENTIFICATION</scope>
    <source>
        <strain evidence="5">DAOM BR144</strain>
    </source>
</reference>
<dbReference type="InterPro" id="IPR000742">
    <property type="entry name" value="EGF"/>
</dbReference>
<feature type="domain" description="EGF-like" evidence="4">
    <location>
        <begin position="212"/>
        <end position="251"/>
    </location>
</feature>
<name>K3WZ91_GLOUD</name>
<sequence length="333" mass="33490">MKYSFLAVLGALSFAASQAATSTSSDYPGQCSSTGGCEDYGSGYKCIAVDSSASGLEKLNMCIAGDACSGNAVGACPTFSAWPETYHVVQPLCVFVPADNCKNSTTGSGSAANGTIDCYERSFTVGNSSVTLDGFYSCVDRSKYLTMNPTNLTSTQLANLTSSIAESCSVNSTMNTICSGQGTCALTTAAEQEFACDCNRGYDLYANCSTVSSNECSSLGQCGTEGTCTVSSGQTTGTCACSEGTMGDQCAKCDSTSTKACNAHGTCGADGVCTCETGYSGTFCSEGDSSTSSKSSSDGSSTPSTSTSGSSTQLPSLVALSCIIAALASIGSQ</sequence>
<evidence type="ECO:0000259" key="4">
    <source>
        <dbReference type="PROSITE" id="PS50026"/>
    </source>
</evidence>
<keyword evidence="6" id="KW-1185">Reference proteome</keyword>
<dbReference type="InParanoid" id="K3WZ91"/>
<reference evidence="6" key="1">
    <citation type="journal article" date="2010" name="Genome Biol.">
        <title>Genome sequence of the necrotrophic plant pathogen Pythium ultimum reveals original pathogenicity mechanisms and effector repertoire.</title>
        <authorList>
            <person name="Levesque C.A."/>
            <person name="Brouwer H."/>
            <person name="Cano L."/>
            <person name="Hamilton J.P."/>
            <person name="Holt C."/>
            <person name="Huitema E."/>
            <person name="Raffaele S."/>
            <person name="Robideau G.P."/>
            <person name="Thines M."/>
            <person name="Win J."/>
            <person name="Zerillo M.M."/>
            <person name="Beakes G.W."/>
            <person name="Boore J.L."/>
            <person name="Busam D."/>
            <person name="Dumas B."/>
            <person name="Ferriera S."/>
            <person name="Fuerstenberg S.I."/>
            <person name="Gachon C.M."/>
            <person name="Gaulin E."/>
            <person name="Govers F."/>
            <person name="Grenville-Briggs L."/>
            <person name="Horner N."/>
            <person name="Hostetler J."/>
            <person name="Jiang R.H."/>
            <person name="Johnson J."/>
            <person name="Krajaejun T."/>
            <person name="Lin H."/>
            <person name="Meijer H.J."/>
            <person name="Moore B."/>
            <person name="Morris P."/>
            <person name="Phuntmart V."/>
            <person name="Puiu D."/>
            <person name="Shetty J."/>
            <person name="Stajich J.E."/>
            <person name="Tripathy S."/>
            <person name="Wawra S."/>
            <person name="van West P."/>
            <person name="Whitty B.R."/>
            <person name="Coutinho P.M."/>
            <person name="Henrissat B."/>
            <person name="Martin F."/>
            <person name="Thomas P.D."/>
            <person name="Tyler B.M."/>
            <person name="De Vries R.P."/>
            <person name="Kamoun S."/>
            <person name="Yandell M."/>
            <person name="Tisserat N."/>
            <person name="Buell C.R."/>
        </authorList>
    </citation>
    <scope>NUCLEOTIDE SEQUENCE</scope>
    <source>
        <strain evidence="6">DAOM:BR144</strain>
    </source>
</reference>
<accession>K3WZ91</accession>
<dbReference type="SMART" id="SM00181">
    <property type="entry name" value="EGF"/>
    <property type="match status" value="3"/>
</dbReference>
<protein>
    <recommendedName>
        <fullName evidence="4">EGF-like domain-containing protein</fullName>
    </recommendedName>
</protein>
<evidence type="ECO:0000256" key="2">
    <source>
        <dbReference type="SAM" id="MobiDB-lite"/>
    </source>
</evidence>
<dbReference type="HOGENOM" id="CLU_062956_1_0_1"/>
<feature type="disulfide bond" evidence="1">
    <location>
        <begin position="241"/>
        <end position="250"/>
    </location>
</feature>
<dbReference type="Proteomes" id="UP000019132">
    <property type="component" value="Unassembled WGS sequence"/>
</dbReference>
<dbReference type="Gene3D" id="2.10.25.10">
    <property type="entry name" value="Laminin"/>
    <property type="match status" value="1"/>
</dbReference>
<feature type="chain" id="PRO_5003872614" description="EGF-like domain-containing protein" evidence="3">
    <location>
        <begin position="20"/>
        <end position="333"/>
    </location>
</feature>
<dbReference type="OMA" id="AQDYECK"/>
<dbReference type="PROSITE" id="PS00022">
    <property type="entry name" value="EGF_1"/>
    <property type="match status" value="2"/>
</dbReference>
<dbReference type="EMBL" id="GL376602">
    <property type="status" value="NOT_ANNOTATED_CDS"/>
    <property type="molecule type" value="Genomic_DNA"/>
</dbReference>
<feature type="disulfide bond" evidence="1">
    <location>
        <begin position="222"/>
        <end position="239"/>
    </location>
</feature>
<evidence type="ECO:0000256" key="1">
    <source>
        <dbReference type="PROSITE-ProRule" id="PRU00076"/>
    </source>
</evidence>
<dbReference type="EnsemblProtists" id="PYU1_T010290">
    <property type="protein sequence ID" value="PYU1_T010290"/>
    <property type="gene ID" value="PYU1_G010270"/>
</dbReference>
<evidence type="ECO:0000313" key="5">
    <source>
        <dbReference type="EnsemblProtists" id="PYU1_T010290"/>
    </source>
</evidence>
<dbReference type="PROSITE" id="PS01186">
    <property type="entry name" value="EGF_2"/>
    <property type="match status" value="2"/>
</dbReference>
<dbReference type="PROSITE" id="PS50026">
    <property type="entry name" value="EGF_3"/>
    <property type="match status" value="1"/>
</dbReference>
<dbReference type="eggNOG" id="ENOG502RZNZ">
    <property type="taxonomic scope" value="Eukaryota"/>
</dbReference>
<dbReference type="STRING" id="431595.K3WZ91"/>
<keyword evidence="3" id="KW-0732">Signal</keyword>
<proteinExistence type="predicted"/>
<keyword evidence="1" id="KW-0245">EGF-like domain</keyword>
<evidence type="ECO:0000313" key="6">
    <source>
        <dbReference type="Proteomes" id="UP000019132"/>
    </source>
</evidence>
<reference evidence="6" key="2">
    <citation type="submission" date="2010-04" db="EMBL/GenBank/DDBJ databases">
        <authorList>
            <person name="Buell R."/>
            <person name="Hamilton J."/>
            <person name="Hostetler J."/>
        </authorList>
    </citation>
    <scope>NUCLEOTIDE SEQUENCE [LARGE SCALE GENOMIC DNA]</scope>
    <source>
        <strain evidence="6">DAOM:BR144</strain>
    </source>
</reference>